<gene>
    <name evidence="2" type="ORF">PECAL_5P19910</name>
</gene>
<dbReference type="AlphaFoldDB" id="A0A8J2SZX3"/>
<dbReference type="Gene3D" id="1.20.58.2190">
    <property type="match status" value="1"/>
</dbReference>
<evidence type="ECO:0000313" key="2">
    <source>
        <dbReference type="EMBL" id="CAH0377444.1"/>
    </source>
</evidence>
<proteinExistence type="predicted"/>
<sequence length="347" mass="38380">MPNTPEQRRQAAPTTPDTPDTPETLLLDADAELRASHPRAPTPETVLTGADAELRAVLRETPQRARAAVQAVVGRIVDAPDDERFQRINSESRTFRETGLEEGRALLAALGFAEDGAHLVWSGNLDVLRRVDHRIAFGAAAVALPGLPEDVVATKILPYVAPRDEAIEAGDAEVVDLLALDSTCRAMRRLAAPRWRRKRRDVCRAVGARRLLRRRWRAIGGFSGGGRNRGRLRGPCRAEDLSRVEVLCGRRLPLEFRLSVLRHHDGQDFDTFAGYGCLLPLNDIATALQNYNYERSIPLTGELDHARLCLDTRSGAVVKLGWSSWSNGDNGRVLAQWPSWAAFLRLV</sequence>
<evidence type="ECO:0000313" key="3">
    <source>
        <dbReference type="Proteomes" id="UP000789595"/>
    </source>
</evidence>
<dbReference type="InterPro" id="IPR036339">
    <property type="entry name" value="PUB-like_dom_sf"/>
</dbReference>
<name>A0A8J2SZX3_9STRA</name>
<protein>
    <submittedName>
        <fullName evidence="2">Uncharacterized protein</fullName>
    </submittedName>
</protein>
<dbReference type="Proteomes" id="UP000789595">
    <property type="component" value="Unassembled WGS sequence"/>
</dbReference>
<dbReference type="CDD" id="cd09212">
    <property type="entry name" value="PUB"/>
    <property type="match status" value="1"/>
</dbReference>
<accession>A0A8J2SZX3</accession>
<comment type="caution">
    <text evidence="2">The sequence shown here is derived from an EMBL/GenBank/DDBJ whole genome shotgun (WGS) entry which is preliminary data.</text>
</comment>
<feature type="compositionally biased region" description="Low complexity" evidence="1">
    <location>
        <begin position="11"/>
        <end position="23"/>
    </location>
</feature>
<reference evidence="2" key="1">
    <citation type="submission" date="2021-11" db="EMBL/GenBank/DDBJ databases">
        <authorList>
            <consortium name="Genoscope - CEA"/>
            <person name="William W."/>
        </authorList>
    </citation>
    <scope>NUCLEOTIDE SEQUENCE</scope>
</reference>
<dbReference type="EMBL" id="CAKKNE010000005">
    <property type="protein sequence ID" value="CAH0377444.1"/>
    <property type="molecule type" value="Genomic_DNA"/>
</dbReference>
<dbReference type="SUPFAM" id="SSF143503">
    <property type="entry name" value="PUG domain-like"/>
    <property type="match status" value="1"/>
</dbReference>
<feature type="region of interest" description="Disordered" evidence="1">
    <location>
        <begin position="1"/>
        <end position="23"/>
    </location>
</feature>
<organism evidence="2 3">
    <name type="scientific">Pelagomonas calceolata</name>
    <dbReference type="NCBI Taxonomy" id="35677"/>
    <lineage>
        <taxon>Eukaryota</taxon>
        <taxon>Sar</taxon>
        <taxon>Stramenopiles</taxon>
        <taxon>Ochrophyta</taxon>
        <taxon>Pelagophyceae</taxon>
        <taxon>Pelagomonadales</taxon>
        <taxon>Pelagomonadaceae</taxon>
        <taxon>Pelagomonas</taxon>
    </lineage>
</organism>
<keyword evidence="3" id="KW-1185">Reference proteome</keyword>
<evidence type="ECO:0000256" key="1">
    <source>
        <dbReference type="SAM" id="MobiDB-lite"/>
    </source>
</evidence>